<dbReference type="RefSeq" id="XP_047764133.1">
    <property type="nucleotide sequence ID" value="XM_047909412.1"/>
</dbReference>
<feature type="chain" id="PRO_5040401752" evidence="1">
    <location>
        <begin position="24"/>
        <end position="174"/>
    </location>
</feature>
<dbReference type="EMBL" id="CP090169">
    <property type="protein sequence ID" value="UJO19767.1"/>
    <property type="molecule type" value="Genomic_DNA"/>
</dbReference>
<gene>
    <name evidence="2" type="ORF">CLAFUR5_10264</name>
</gene>
<accession>A0A9Q8URI9</accession>
<evidence type="ECO:0000313" key="3">
    <source>
        <dbReference type="Proteomes" id="UP000756132"/>
    </source>
</evidence>
<name>A0A9Q8URI9_PASFU</name>
<dbReference type="GeneID" id="71990142"/>
<evidence type="ECO:0000256" key="1">
    <source>
        <dbReference type="SAM" id="SignalP"/>
    </source>
</evidence>
<evidence type="ECO:0000313" key="2">
    <source>
        <dbReference type="EMBL" id="UJO19767.1"/>
    </source>
</evidence>
<protein>
    <submittedName>
        <fullName evidence="2">Uncharacterized protein</fullName>
    </submittedName>
</protein>
<reference evidence="2" key="1">
    <citation type="submission" date="2021-12" db="EMBL/GenBank/DDBJ databases">
        <authorList>
            <person name="Zaccaron A."/>
            <person name="Stergiopoulos I."/>
        </authorList>
    </citation>
    <scope>NUCLEOTIDE SEQUENCE</scope>
    <source>
        <strain evidence="2">Race5_Kim</strain>
    </source>
</reference>
<dbReference type="AlphaFoldDB" id="A0A9Q8URI9"/>
<dbReference type="KEGG" id="ffu:CLAFUR5_10264"/>
<keyword evidence="3" id="KW-1185">Reference proteome</keyword>
<feature type="signal peptide" evidence="1">
    <location>
        <begin position="1"/>
        <end position="23"/>
    </location>
</feature>
<organism evidence="2 3">
    <name type="scientific">Passalora fulva</name>
    <name type="common">Tomato leaf mold</name>
    <name type="synonym">Cladosporium fulvum</name>
    <dbReference type="NCBI Taxonomy" id="5499"/>
    <lineage>
        <taxon>Eukaryota</taxon>
        <taxon>Fungi</taxon>
        <taxon>Dikarya</taxon>
        <taxon>Ascomycota</taxon>
        <taxon>Pezizomycotina</taxon>
        <taxon>Dothideomycetes</taxon>
        <taxon>Dothideomycetidae</taxon>
        <taxon>Mycosphaerellales</taxon>
        <taxon>Mycosphaerellaceae</taxon>
        <taxon>Fulvia</taxon>
    </lineage>
</organism>
<proteinExistence type="predicted"/>
<reference evidence="2" key="2">
    <citation type="journal article" date="2022" name="Microb. Genom.">
        <title>A chromosome-scale genome assembly of the tomato pathogen Cladosporium fulvum reveals a compartmentalized genome architecture and the presence of a dispensable chromosome.</title>
        <authorList>
            <person name="Zaccaron A.Z."/>
            <person name="Chen L.H."/>
            <person name="Samaras A."/>
            <person name="Stergiopoulos I."/>
        </authorList>
    </citation>
    <scope>NUCLEOTIDE SEQUENCE</scope>
    <source>
        <strain evidence="2">Race5_Kim</strain>
    </source>
</reference>
<sequence>MAQLHITALLAILLLFLSSVISATTVHTYRDCTTSQRENIDEWVAEVMTRIKQVVEADGIPDDWVEPGEQPPTKGEVFHLTRLSIAVLQIPPALTFICPKPGSTVGRYCSDDMAAGSFDASEANWLLPERWDRNSLTLCPAPQIEGHEQKMNTGTIHSVLLNDAEKRLEAREDL</sequence>
<dbReference type="Proteomes" id="UP000756132">
    <property type="component" value="Chromosome 7"/>
</dbReference>
<keyword evidence="1" id="KW-0732">Signal</keyword>